<dbReference type="Proteomes" id="UP001497516">
    <property type="component" value="Chromosome 10"/>
</dbReference>
<accession>A0AAV2D2E9</accession>
<name>A0AAV2D2E9_9ROSI</name>
<keyword evidence="3" id="KW-1185">Reference proteome</keyword>
<organism evidence="2 3">
    <name type="scientific">Linum trigynum</name>
    <dbReference type="NCBI Taxonomy" id="586398"/>
    <lineage>
        <taxon>Eukaryota</taxon>
        <taxon>Viridiplantae</taxon>
        <taxon>Streptophyta</taxon>
        <taxon>Embryophyta</taxon>
        <taxon>Tracheophyta</taxon>
        <taxon>Spermatophyta</taxon>
        <taxon>Magnoliopsida</taxon>
        <taxon>eudicotyledons</taxon>
        <taxon>Gunneridae</taxon>
        <taxon>Pentapetalae</taxon>
        <taxon>rosids</taxon>
        <taxon>fabids</taxon>
        <taxon>Malpighiales</taxon>
        <taxon>Linaceae</taxon>
        <taxon>Linum</taxon>
    </lineage>
</organism>
<protein>
    <submittedName>
        <fullName evidence="2">Uncharacterized protein</fullName>
    </submittedName>
</protein>
<evidence type="ECO:0000313" key="2">
    <source>
        <dbReference type="EMBL" id="CAL1363026.1"/>
    </source>
</evidence>
<feature type="region of interest" description="Disordered" evidence="1">
    <location>
        <begin position="1"/>
        <end position="37"/>
    </location>
</feature>
<sequence length="74" mass="7764">MAQVAEPGPKQGAGRQKRSNGQGRTEGTGGGAMRLRGQDGCQMAGRLRKGGYSAFNEVMTWGGFGGHWSALPRV</sequence>
<dbReference type="EMBL" id="OZ034814">
    <property type="protein sequence ID" value="CAL1363026.1"/>
    <property type="molecule type" value="Genomic_DNA"/>
</dbReference>
<evidence type="ECO:0000256" key="1">
    <source>
        <dbReference type="SAM" id="MobiDB-lite"/>
    </source>
</evidence>
<dbReference type="AlphaFoldDB" id="A0AAV2D2E9"/>
<evidence type="ECO:0000313" key="3">
    <source>
        <dbReference type="Proteomes" id="UP001497516"/>
    </source>
</evidence>
<proteinExistence type="predicted"/>
<gene>
    <name evidence="2" type="ORF">LTRI10_LOCUS9736</name>
</gene>
<reference evidence="2 3" key="1">
    <citation type="submission" date="2024-04" db="EMBL/GenBank/DDBJ databases">
        <authorList>
            <person name="Fracassetti M."/>
        </authorList>
    </citation>
    <scope>NUCLEOTIDE SEQUENCE [LARGE SCALE GENOMIC DNA]</scope>
</reference>